<dbReference type="STRING" id="1280514.AXFE_14270"/>
<dbReference type="RefSeq" id="WP_152625915.1">
    <property type="nucleotide sequence ID" value="NZ_JXYS01000031.1"/>
</dbReference>
<keyword evidence="3" id="KW-0012">Acyltransferase</keyword>
<dbReference type="GO" id="GO:0019134">
    <property type="term" value="F:glucosamine-1-phosphate N-acetyltransferase activity"/>
    <property type="evidence" value="ECO:0007669"/>
    <property type="project" value="UniProtKB-EC"/>
</dbReference>
<dbReference type="Pfam" id="PF00483">
    <property type="entry name" value="NTP_transferase"/>
    <property type="match status" value="1"/>
</dbReference>
<evidence type="ECO:0000256" key="1">
    <source>
        <dbReference type="ARBA" id="ARBA00022679"/>
    </source>
</evidence>
<keyword evidence="2" id="KW-0548">Nucleotidyltransferase</keyword>
<dbReference type="CDD" id="cd02540">
    <property type="entry name" value="GT2_GlmU_N_bac"/>
    <property type="match status" value="1"/>
</dbReference>
<evidence type="ECO:0000256" key="2">
    <source>
        <dbReference type="ARBA" id="ARBA00022695"/>
    </source>
</evidence>
<dbReference type="Proteomes" id="UP000032360">
    <property type="component" value="Unassembled WGS sequence"/>
</dbReference>
<comment type="caution">
    <text evidence="8">The sequence shown here is derived from an EMBL/GenBank/DDBJ whole genome shotgun (WGS) entry which is preliminary data.</text>
</comment>
<keyword evidence="9" id="KW-1185">Reference proteome</keyword>
<evidence type="ECO:0000256" key="4">
    <source>
        <dbReference type="ARBA" id="ARBA00048247"/>
    </source>
</evidence>
<evidence type="ECO:0000259" key="7">
    <source>
        <dbReference type="Pfam" id="PF00483"/>
    </source>
</evidence>
<sequence>MQDKTKVRKRFGVIMAAGEGTRMKSSRPKPLVRICGKPMVLHILEEILKAGITDVVVVVGFRADVVRNSILRLAPAGMHIEFVEQKAQRGTGDALATAMTALPDPIAFDTDAPPMVLVVPGDTPLIRAETIEAIFASHVRDNSALSVSYTDLLDPSGYGRVIFGKDEKVLRIVEHKDATIQERDCTYVNSSIYVANLDVLSPALRRLNPSNVQGEYYLTDVVEILAKAGYHVSGYEISDPDEALGVNDRRQLASAEAKMRERINASFMLKGVNLVDPNSIYIDSTVEIGQDTTIWPGTFLIGQTTVGRGAEIGPEVRISDSVIQDGAKVVRSDLEGCRVGEDAIVGPYAVLRSGVKIDDSSKSGSFVVLE</sequence>
<proteinExistence type="predicted"/>
<dbReference type="GO" id="GO:0003977">
    <property type="term" value="F:UDP-N-acetylglucosamine diphosphorylase activity"/>
    <property type="evidence" value="ECO:0007669"/>
    <property type="project" value="UniProtKB-EC"/>
</dbReference>
<dbReference type="InterPro" id="IPR029044">
    <property type="entry name" value="Nucleotide-diphossugar_trans"/>
</dbReference>
<evidence type="ECO:0000313" key="9">
    <source>
        <dbReference type="Proteomes" id="UP000032360"/>
    </source>
</evidence>
<evidence type="ECO:0000256" key="6">
    <source>
        <dbReference type="ARBA" id="ARBA00049628"/>
    </source>
</evidence>
<feature type="domain" description="Nucleotidyl transferase" evidence="7">
    <location>
        <begin position="12"/>
        <end position="232"/>
    </location>
</feature>
<dbReference type="InterPro" id="IPR050065">
    <property type="entry name" value="GlmU-like"/>
</dbReference>
<comment type="function">
    <text evidence="6">Catalyzes the last two sequential reactions in the de novo biosynthetic pathway for UDP-N-acetylglucosamine (UDP-GlcNAc). The C-terminal domain catalyzes the transfer of acetyl group from acetyl coenzyme A to glucosamine-1-phosphate (GlcN-1-P) to produce N-acetylglucosamine-1-phosphate (GlcNAc-1-P), which is converted into UDP-GlcNAc by the transfer of uridine 5-monophosphate (from uridine 5-triphosphate), a reaction catalyzed by the N-terminal domain.</text>
</comment>
<dbReference type="AlphaFoldDB" id="A0A0D8HIN1"/>
<dbReference type="InterPro" id="IPR005835">
    <property type="entry name" value="NTP_transferase_dom"/>
</dbReference>
<dbReference type="PANTHER" id="PTHR43584">
    <property type="entry name" value="NUCLEOTIDYL TRANSFERASE"/>
    <property type="match status" value="1"/>
</dbReference>
<dbReference type="SUPFAM" id="SSF53448">
    <property type="entry name" value="Nucleotide-diphospho-sugar transferases"/>
    <property type="match status" value="1"/>
</dbReference>
<dbReference type="Gene3D" id="3.90.550.10">
    <property type="entry name" value="Spore Coat Polysaccharide Biosynthesis Protein SpsA, Chain A"/>
    <property type="match status" value="1"/>
</dbReference>
<comment type="catalytic activity">
    <reaction evidence="5">
        <text>N-acetyl-alpha-D-glucosamine 1-phosphate + UTP + H(+) = UDP-N-acetyl-alpha-D-glucosamine + diphosphate</text>
        <dbReference type="Rhea" id="RHEA:13509"/>
        <dbReference type="ChEBI" id="CHEBI:15378"/>
        <dbReference type="ChEBI" id="CHEBI:33019"/>
        <dbReference type="ChEBI" id="CHEBI:46398"/>
        <dbReference type="ChEBI" id="CHEBI:57705"/>
        <dbReference type="ChEBI" id="CHEBI:57776"/>
        <dbReference type="EC" id="2.7.7.23"/>
    </reaction>
</comment>
<reference evidence="8 9" key="1">
    <citation type="submission" date="2015-01" db="EMBL/GenBank/DDBJ databases">
        <title>Draft genome of the acidophilic iron oxidizer Acidithrix ferrooxidans strain Py-F3.</title>
        <authorList>
            <person name="Poehlein A."/>
            <person name="Eisen S."/>
            <person name="Schloemann M."/>
            <person name="Johnson B.D."/>
            <person name="Daniel R."/>
            <person name="Muehling M."/>
        </authorList>
    </citation>
    <scope>NUCLEOTIDE SEQUENCE [LARGE SCALE GENOMIC DNA]</scope>
    <source>
        <strain evidence="8 9">Py-F3</strain>
    </source>
</reference>
<organism evidence="8 9">
    <name type="scientific">Acidithrix ferrooxidans</name>
    <dbReference type="NCBI Taxonomy" id="1280514"/>
    <lineage>
        <taxon>Bacteria</taxon>
        <taxon>Bacillati</taxon>
        <taxon>Actinomycetota</taxon>
        <taxon>Acidimicrobiia</taxon>
        <taxon>Acidimicrobiales</taxon>
        <taxon>Acidimicrobiaceae</taxon>
        <taxon>Acidithrix</taxon>
    </lineage>
</organism>
<accession>A0A0D8HIN1</accession>
<keyword evidence="1" id="KW-0808">Transferase</keyword>
<protein>
    <submittedName>
        <fullName evidence="8">Bifunctional protein GlmU</fullName>
    </submittedName>
</protein>
<evidence type="ECO:0000256" key="3">
    <source>
        <dbReference type="ARBA" id="ARBA00023315"/>
    </source>
</evidence>
<evidence type="ECO:0000256" key="5">
    <source>
        <dbReference type="ARBA" id="ARBA00048493"/>
    </source>
</evidence>
<comment type="catalytic activity">
    <reaction evidence="4">
        <text>alpha-D-glucosamine 1-phosphate + acetyl-CoA = N-acetyl-alpha-D-glucosamine 1-phosphate + CoA + H(+)</text>
        <dbReference type="Rhea" id="RHEA:13725"/>
        <dbReference type="ChEBI" id="CHEBI:15378"/>
        <dbReference type="ChEBI" id="CHEBI:57287"/>
        <dbReference type="ChEBI" id="CHEBI:57288"/>
        <dbReference type="ChEBI" id="CHEBI:57776"/>
        <dbReference type="ChEBI" id="CHEBI:58516"/>
        <dbReference type="EC" id="2.3.1.157"/>
    </reaction>
</comment>
<dbReference type="PANTHER" id="PTHR43584:SF3">
    <property type="entry name" value="BIFUNCTIONAL PROTEIN GLMU"/>
    <property type="match status" value="1"/>
</dbReference>
<evidence type="ECO:0000313" key="8">
    <source>
        <dbReference type="EMBL" id="KJF17719.1"/>
    </source>
</evidence>
<gene>
    <name evidence="8" type="primary">glmU2</name>
    <name evidence="8" type="ORF">AXFE_14270</name>
</gene>
<dbReference type="PATRIC" id="fig|1280514.3.peg.1859"/>
<dbReference type="EMBL" id="JXYS01000031">
    <property type="protein sequence ID" value="KJF17719.1"/>
    <property type="molecule type" value="Genomic_DNA"/>
</dbReference>
<dbReference type="OrthoDB" id="9775031at2"/>
<name>A0A0D8HIN1_9ACTN</name>
<dbReference type="Gene3D" id="2.160.10.10">
    <property type="entry name" value="Hexapeptide repeat proteins"/>
    <property type="match status" value="1"/>
</dbReference>